<dbReference type="AlphaFoldDB" id="A0AAV4S679"/>
<reference evidence="2 3" key="1">
    <citation type="submission" date="2021-06" db="EMBL/GenBank/DDBJ databases">
        <title>Caerostris extrusa draft genome.</title>
        <authorList>
            <person name="Kono N."/>
            <person name="Arakawa K."/>
        </authorList>
    </citation>
    <scope>NUCLEOTIDE SEQUENCE [LARGE SCALE GENOMIC DNA]</scope>
</reference>
<proteinExistence type="predicted"/>
<evidence type="ECO:0000313" key="3">
    <source>
        <dbReference type="Proteomes" id="UP001054945"/>
    </source>
</evidence>
<feature type="compositionally biased region" description="Polar residues" evidence="1">
    <location>
        <begin position="93"/>
        <end position="110"/>
    </location>
</feature>
<dbReference type="Proteomes" id="UP001054945">
    <property type="component" value="Unassembled WGS sequence"/>
</dbReference>
<gene>
    <name evidence="2" type="ORF">CEXT_464761</name>
</gene>
<keyword evidence="3" id="KW-1185">Reference proteome</keyword>
<evidence type="ECO:0000256" key="1">
    <source>
        <dbReference type="SAM" id="MobiDB-lite"/>
    </source>
</evidence>
<feature type="compositionally biased region" description="Low complexity" evidence="1">
    <location>
        <begin position="146"/>
        <end position="157"/>
    </location>
</feature>
<feature type="compositionally biased region" description="Basic residues" evidence="1">
    <location>
        <begin position="158"/>
        <end position="167"/>
    </location>
</feature>
<accession>A0AAV4S679</accession>
<protein>
    <submittedName>
        <fullName evidence="2">Uncharacterized protein</fullName>
    </submittedName>
</protein>
<sequence>MTVHVLEDQFTTLHGLVNNAPSSEFDDFVLPKPPILILDCSVQQPRHLPPNVSPLLLHVRLLPQLGHALIQPGVPLSLVVHRVPIGKPGPGRTASTNDVSHSQTPPQETTIAPPAMTVSSSATTFPFGSRGLRNHLAGHKREQLRAAAPKLSLPAPSTKKRNRRKRGNNVLPDIIEPSTVSDPAAVLAQPVLQTAIQVRPDDSIQGPLVHFLEPLDVFSSDQFSPSTFGPFEDLVEDITQAAITHLFPDGPQSNGTSTSATAINVDDPATCQRLYTRNRRRAVREIVGNVGDKCNIPLDNLAQHFFRMLDC</sequence>
<organism evidence="2 3">
    <name type="scientific">Caerostris extrusa</name>
    <name type="common">Bark spider</name>
    <name type="synonym">Caerostris bankana</name>
    <dbReference type="NCBI Taxonomy" id="172846"/>
    <lineage>
        <taxon>Eukaryota</taxon>
        <taxon>Metazoa</taxon>
        <taxon>Ecdysozoa</taxon>
        <taxon>Arthropoda</taxon>
        <taxon>Chelicerata</taxon>
        <taxon>Arachnida</taxon>
        <taxon>Araneae</taxon>
        <taxon>Araneomorphae</taxon>
        <taxon>Entelegynae</taxon>
        <taxon>Araneoidea</taxon>
        <taxon>Araneidae</taxon>
        <taxon>Caerostris</taxon>
    </lineage>
</organism>
<comment type="caution">
    <text evidence="2">The sequence shown here is derived from an EMBL/GenBank/DDBJ whole genome shotgun (WGS) entry which is preliminary data.</text>
</comment>
<dbReference type="EMBL" id="BPLR01009166">
    <property type="protein sequence ID" value="GIY30008.1"/>
    <property type="molecule type" value="Genomic_DNA"/>
</dbReference>
<name>A0AAV4S679_CAEEX</name>
<feature type="region of interest" description="Disordered" evidence="1">
    <location>
        <begin position="144"/>
        <end position="168"/>
    </location>
</feature>
<evidence type="ECO:0000313" key="2">
    <source>
        <dbReference type="EMBL" id="GIY30008.1"/>
    </source>
</evidence>
<feature type="region of interest" description="Disordered" evidence="1">
    <location>
        <begin position="87"/>
        <end position="124"/>
    </location>
</feature>